<reference evidence="1" key="1">
    <citation type="submission" date="2013-11" db="EMBL/GenBank/DDBJ databases">
        <authorList>
            <person name="GENOMES U."/>
        </authorList>
    </citation>
    <scope>NUCLEOTIDE SEQUENCE</scope>
    <source>
        <strain evidence="1">MVT06</strain>
    </source>
</reference>
<evidence type="ECO:0000313" key="1">
    <source>
        <dbReference type="EMBL" id="CDP80144.1"/>
    </source>
</evidence>
<name>A0A024LSQ2_9HYPH</name>
<dbReference type="AlphaFoldDB" id="A0A024LSQ2"/>
<protein>
    <submittedName>
        <fullName evidence="1">Uncharacterized protein</fullName>
    </submittedName>
</protein>
<accession>A0A024LSQ2</accession>
<reference evidence="1" key="2">
    <citation type="submission" date="2014-05" db="EMBL/GenBank/DDBJ databases">
        <title>Genome sequencing of Bartonella spp. isolated from human blood.</title>
        <authorList>
            <person name="Raoult D."/>
        </authorList>
    </citation>
    <scope>NUCLEOTIDE SEQUENCE</scope>
    <source>
        <strain evidence="1">MVT06</strain>
    </source>
</reference>
<gene>
    <name evidence="1" type="ORF">BN1046_01060</name>
</gene>
<proteinExistence type="predicted"/>
<dbReference type="EMBL" id="HG977196">
    <property type="protein sequence ID" value="CDP80144.1"/>
    <property type="molecule type" value="Genomic_DNA"/>
</dbReference>
<sequence length="64" mass="7280">MVANSVNILDKSPMFNPGFNSILPINDLIYRLKINRSSNNTSEDFNMIDWYHHSVFSSITGSCL</sequence>
<organism evidence="1">
    <name type="scientific">Bartonella schoenbuchensis</name>
    <dbReference type="NCBI Taxonomy" id="165694"/>
    <lineage>
        <taxon>Bacteria</taxon>
        <taxon>Pseudomonadati</taxon>
        <taxon>Pseudomonadota</taxon>
        <taxon>Alphaproteobacteria</taxon>
        <taxon>Hyphomicrobiales</taxon>
        <taxon>Bartonellaceae</taxon>
        <taxon>Bartonella</taxon>
    </lineage>
</organism>